<sequence length="248" mass="28075">MNFTQLILLFGLLLIDISIGAKKNKSRQCDVKRMDRCATVVFVFGRRDVYLPKNQKEMVPHCQEEFEAEDCVRSYARRCLRPFPRQLIGVILLGASKVIKERCTPEGTKEYLTHYTCIKKTIPKLHDCMDQLVVSLQAIVQKPADTRIPTACCAFSRYIACSIKPIRKMCPEDATAEEYIAVKMIKGYASEVLDLACQGFEIGNERCNKITIPDGGFQEKNGELVLVKNITDKPLSLIPPFTDIFTQS</sequence>
<dbReference type="AlphaFoldDB" id="A0A3S3P662"/>
<accession>A0A3S3P662</accession>
<dbReference type="PANTHER" id="PTHR33964">
    <property type="entry name" value="RE45066P-RELATED"/>
    <property type="match status" value="1"/>
</dbReference>
<evidence type="ECO:0000256" key="1">
    <source>
        <dbReference type="SAM" id="SignalP"/>
    </source>
</evidence>
<reference evidence="3 4" key="1">
    <citation type="journal article" date="2018" name="Gigascience">
        <title>Genomes of trombidid mites reveal novel predicted allergens and laterally-transferred genes associated with secondary metabolism.</title>
        <authorList>
            <person name="Dong X."/>
            <person name="Chaisiri K."/>
            <person name="Xia D."/>
            <person name="Armstrong S.D."/>
            <person name="Fang Y."/>
            <person name="Donnelly M.J."/>
            <person name="Kadowaki T."/>
            <person name="McGarry J.W."/>
            <person name="Darby A.C."/>
            <person name="Makepeace B.L."/>
        </authorList>
    </citation>
    <scope>NUCLEOTIDE SEQUENCE [LARGE SCALE GENOMIC DNA]</scope>
    <source>
        <strain evidence="3">UoL-WK</strain>
    </source>
</reference>
<dbReference type="OrthoDB" id="10051804at2759"/>
<feature type="chain" id="PRO_5036094747" evidence="1">
    <location>
        <begin position="21"/>
        <end position="248"/>
    </location>
</feature>
<dbReference type="EMBL" id="NCKU01005733">
    <property type="protein sequence ID" value="RWS04218.1"/>
    <property type="molecule type" value="Genomic_DNA"/>
</dbReference>
<comment type="caution">
    <text evidence="3">The sequence shown here is derived from an EMBL/GenBank/DDBJ whole genome shotgun (WGS) entry which is preliminary data.</text>
</comment>
<dbReference type="PANTHER" id="PTHR33964:SF1">
    <property type="entry name" value="RE45066P"/>
    <property type="match status" value="1"/>
</dbReference>
<evidence type="ECO:0000313" key="2">
    <source>
        <dbReference type="EMBL" id="RWS04218.1"/>
    </source>
</evidence>
<keyword evidence="4" id="KW-1185">Reference proteome</keyword>
<evidence type="ECO:0000313" key="4">
    <source>
        <dbReference type="Proteomes" id="UP000285301"/>
    </source>
</evidence>
<dbReference type="EMBL" id="NCKU01000370">
    <property type="protein sequence ID" value="RWS15761.1"/>
    <property type="molecule type" value="Genomic_DNA"/>
</dbReference>
<reference evidence="3" key="2">
    <citation type="submission" date="2018-11" db="EMBL/GenBank/DDBJ databases">
        <title>Trombidioid mite genomics.</title>
        <authorList>
            <person name="Dong X."/>
        </authorList>
    </citation>
    <scope>NUCLEOTIDE SEQUENCE</scope>
    <source>
        <strain evidence="3">UoL-WK</strain>
    </source>
</reference>
<evidence type="ECO:0000313" key="3">
    <source>
        <dbReference type="EMBL" id="RWS15761.1"/>
    </source>
</evidence>
<dbReference type="STRING" id="1965070.A0A3S3P662"/>
<keyword evidence="1" id="KW-0732">Signal</keyword>
<gene>
    <name evidence="3" type="ORF">B4U79_03972</name>
    <name evidence="2" type="ORF">B4U79_11309</name>
</gene>
<protein>
    <submittedName>
        <fullName evidence="3">Secreted salivary gland peptide-like protein</fullName>
    </submittedName>
</protein>
<dbReference type="Proteomes" id="UP000285301">
    <property type="component" value="Unassembled WGS sequence"/>
</dbReference>
<organism evidence="3 4">
    <name type="scientific">Dinothrombium tinctorium</name>
    <dbReference type="NCBI Taxonomy" id="1965070"/>
    <lineage>
        <taxon>Eukaryota</taxon>
        <taxon>Metazoa</taxon>
        <taxon>Ecdysozoa</taxon>
        <taxon>Arthropoda</taxon>
        <taxon>Chelicerata</taxon>
        <taxon>Arachnida</taxon>
        <taxon>Acari</taxon>
        <taxon>Acariformes</taxon>
        <taxon>Trombidiformes</taxon>
        <taxon>Prostigmata</taxon>
        <taxon>Anystina</taxon>
        <taxon>Parasitengona</taxon>
        <taxon>Trombidioidea</taxon>
        <taxon>Trombidiidae</taxon>
        <taxon>Dinothrombium</taxon>
    </lineage>
</organism>
<proteinExistence type="predicted"/>
<feature type="signal peptide" evidence="1">
    <location>
        <begin position="1"/>
        <end position="20"/>
    </location>
</feature>
<name>A0A3S3P662_9ACAR</name>